<gene>
    <name evidence="1" type="ORF">BDY19DRAFT_955333</name>
</gene>
<proteinExistence type="predicted"/>
<dbReference type="Proteomes" id="UP001055072">
    <property type="component" value="Unassembled WGS sequence"/>
</dbReference>
<protein>
    <submittedName>
        <fullName evidence="1">Uncharacterized protein</fullName>
    </submittedName>
</protein>
<accession>A0ACB8TZ43</accession>
<evidence type="ECO:0000313" key="2">
    <source>
        <dbReference type="Proteomes" id="UP001055072"/>
    </source>
</evidence>
<reference evidence="1" key="1">
    <citation type="journal article" date="2021" name="Environ. Microbiol.">
        <title>Gene family expansions and transcriptome signatures uncover fungal adaptations to wood decay.</title>
        <authorList>
            <person name="Hage H."/>
            <person name="Miyauchi S."/>
            <person name="Viragh M."/>
            <person name="Drula E."/>
            <person name="Min B."/>
            <person name="Chaduli D."/>
            <person name="Navarro D."/>
            <person name="Favel A."/>
            <person name="Norest M."/>
            <person name="Lesage-Meessen L."/>
            <person name="Balint B."/>
            <person name="Merenyi Z."/>
            <person name="de Eugenio L."/>
            <person name="Morin E."/>
            <person name="Martinez A.T."/>
            <person name="Baldrian P."/>
            <person name="Stursova M."/>
            <person name="Martinez M.J."/>
            <person name="Novotny C."/>
            <person name="Magnuson J.K."/>
            <person name="Spatafora J.W."/>
            <person name="Maurice S."/>
            <person name="Pangilinan J."/>
            <person name="Andreopoulos W."/>
            <person name="LaButti K."/>
            <person name="Hundley H."/>
            <person name="Na H."/>
            <person name="Kuo A."/>
            <person name="Barry K."/>
            <person name="Lipzen A."/>
            <person name="Henrissat B."/>
            <person name="Riley R."/>
            <person name="Ahrendt S."/>
            <person name="Nagy L.G."/>
            <person name="Grigoriev I.V."/>
            <person name="Martin F."/>
            <person name="Rosso M.N."/>
        </authorList>
    </citation>
    <scope>NUCLEOTIDE SEQUENCE</scope>
    <source>
        <strain evidence="1">CBS 384.51</strain>
    </source>
</reference>
<name>A0ACB8TZ43_9APHY</name>
<organism evidence="1 2">
    <name type="scientific">Irpex rosettiformis</name>
    <dbReference type="NCBI Taxonomy" id="378272"/>
    <lineage>
        <taxon>Eukaryota</taxon>
        <taxon>Fungi</taxon>
        <taxon>Dikarya</taxon>
        <taxon>Basidiomycota</taxon>
        <taxon>Agaricomycotina</taxon>
        <taxon>Agaricomycetes</taxon>
        <taxon>Polyporales</taxon>
        <taxon>Irpicaceae</taxon>
        <taxon>Irpex</taxon>
    </lineage>
</organism>
<dbReference type="EMBL" id="MU274918">
    <property type="protein sequence ID" value="KAI0087362.1"/>
    <property type="molecule type" value="Genomic_DNA"/>
</dbReference>
<evidence type="ECO:0000313" key="1">
    <source>
        <dbReference type="EMBL" id="KAI0087362.1"/>
    </source>
</evidence>
<keyword evidence="2" id="KW-1185">Reference proteome</keyword>
<sequence>MQKDFILDDHKSLVFEPTNRTPYRNKVIIRNDDSIFHPRLRKVEPRKELVKQLEDGVYDIDEFEGEQEGFEDEEEYVEESNNFEEVEEVQSREDEQEMHYEKKLDLLTDLSSQERSQLYQFPLIRRIVKHQTGKGKVARFSVLTVIGNGKGLVGYGEAKDFETSSAFSKSLVQAFKNLDHVERFEQRTVWTEMSTKLGSTRLVIRPRPVGFGLRCNPYAHQILKAAGIKDASVKVWGSRNPGNVVRALFRILHSGNAPLGMGNGVGGGGKKLEKGVGMRSAFDIERERGRRMVNLR</sequence>
<comment type="caution">
    <text evidence="1">The sequence shown here is derived from an EMBL/GenBank/DDBJ whole genome shotgun (WGS) entry which is preliminary data.</text>
</comment>